<dbReference type="AlphaFoldDB" id="A0A0N0BEY4"/>
<feature type="region of interest" description="Disordered" evidence="1">
    <location>
        <begin position="144"/>
        <end position="166"/>
    </location>
</feature>
<evidence type="ECO:0000313" key="3">
    <source>
        <dbReference type="EMBL" id="KOX72584.1"/>
    </source>
</evidence>
<dbReference type="OrthoDB" id="6130192at2759"/>
<organism evidence="3 4">
    <name type="scientific">Melipona quadrifasciata</name>
    <dbReference type="NCBI Taxonomy" id="166423"/>
    <lineage>
        <taxon>Eukaryota</taxon>
        <taxon>Metazoa</taxon>
        <taxon>Ecdysozoa</taxon>
        <taxon>Arthropoda</taxon>
        <taxon>Hexapoda</taxon>
        <taxon>Insecta</taxon>
        <taxon>Pterygota</taxon>
        <taxon>Neoptera</taxon>
        <taxon>Endopterygota</taxon>
        <taxon>Hymenoptera</taxon>
        <taxon>Apocrita</taxon>
        <taxon>Aculeata</taxon>
        <taxon>Apoidea</taxon>
        <taxon>Anthophila</taxon>
        <taxon>Apidae</taxon>
        <taxon>Melipona</taxon>
    </lineage>
</organism>
<protein>
    <submittedName>
        <fullName evidence="3">cGMP-dependent protein kinase 1</fullName>
    </submittedName>
</protein>
<dbReference type="GO" id="GO:0016301">
    <property type="term" value="F:kinase activity"/>
    <property type="evidence" value="ECO:0007669"/>
    <property type="project" value="UniProtKB-KW"/>
</dbReference>
<dbReference type="CDD" id="cd12083">
    <property type="entry name" value="DD_cGKI"/>
    <property type="match status" value="1"/>
</dbReference>
<evidence type="ECO:0000256" key="1">
    <source>
        <dbReference type="SAM" id="MobiDB-lite"/>
    </source>
</evidence>
<evidence type="ECO:0000313" key="4">
    <source>
        <dbReference type="Proteomes" id="UP000053105"/>
    </source>
</evidence>
<proteinExistence type="predicted"/>
<keyword evidence="3" id="KW-0808">Transferase</keyword>
<keyword evidence="3" id="KW-0418">Kinase</keyword>
<gene>
    <name evidence="3" type="ORF">WN51_02113</name>
</gene>
<accession>A0A0N0BEY4</accession>
<dbReference type="EMBL" id="KQ435817">
    <property type="protein sequence ID" value="KOX72584.1"/>
    <property type="molecule type" value="Genomic_DNA"/>
</dbReference>
<sequence>MTLRSDRVGRNEKRRGCGVTRKAIVVEKEWGVPIGDACVSMRVCFDSLCFSSTQQRLADEEDASQLPTHGAVAVVAAAGQRAISNVTGATTITAMGTLRELQELLRVKDEKIAELEALLCRRDAEIQDLRSHLDKFLSVLPFKSPLTPTKPRPRKQRAQGISAEPPLQELATLTIVDKSDSSDSSDVSSYRTLTSFLFSNASNVVAANQ</sequence>
<dbReference type="InterPro" id="IPR031831">
    <property type="entry name" value="PKcGMP_CC"/>
</dbReference>
<feature type="domain" description="cGMP-dependent protein kinase N-terminal coiled-coil" evidence="2">
    <location>
        <begin position="103"/>
        <end position="137"/>
    </location>
</feature>
<dbReference type="Proteomes" id="UP000053105">
    <property type="component" value="Unassembled WGS sequence"/>
</dbReference>
<dbReference type="STRING" id="166423.A0A0N0BEY4"/>
<reference evidence="3 4" key="1">
    <citation type="submission" date="2015-07" db="EMBL/GenBank/DDBJ databases">
        <title>The genome of Melipona quadrifasciata.</title>
        <authorList>
            <person name="Pan H."/>
            <person name="Kapheim K."/>
        </authorList>
    </citation>
    <scope>NUCLEOTIDE SEQUENCE [LARGE SCALE GENOMIC DNA]</scope>
    <source>
        <strain evidence="3">0111107301</strain>
        <tissue evidence="3">Whole body</tissue>
    </source>
</reference>
<dbReference type="Pfam" id="PF16808">
    <property type="entry name" value="PKcGMP_CC"/>
    <property type="match status" value="1"/>
</dbReference>
<name>A0A0N0BEY4_9HYME</name>
<evidence type="ECO:0000259" key="2">
    <source>
        <dbReference type="Pfam" id="PF16808"/>
    </source>
</evidence>
<dbReference type="Gene3D" id="1.20.5.490">
    <property type="entry name" value="Single helix bin"/>
    <property type="match status" value="1"/>
</dbReference>
<keyword evidence="4" id="KW-1185">Reference proteome</keyword>